<keyword evidence="3" id="KW-1185">Reference proteome</keyword>
<sequence length="504" mass="57555">MSPPIPDTESICKCSYCSYASNVNTFPKGRSFAHLKKCQTCNERDKARAKKKRDSNASNSQKKVTKGPEEEHIPEIRIDWDAFIEKISQAKAKDINCSYIVNLEHLCFELMLDVEEQMEESELDMNPEKGAEMERLELGKVAAIKKANKSQTNDAIKTLQFFCAQFDAEQAKSKLHADVSKQRSRDKMQRYSCGGWLNITMMEGAPEQARVRLIHSVHPGYVCISISAAEQKIIENMKHHSPSKACYLFSIDRMTLVIITIQIWDHILERNPDTELTEKQIQAKWTRVNKKNWLLDDNQVKSALLLLQRAEKEKTEVIPITQRNGASSIAFAFTEIVDSYIQGKTNALGYELLAIVGELNGQAIPLAFQLNTLTDTADEGVKELLLRDFIRWLAKRCPNIKFTLSDKDVTEINTFRLEIPHAKHRLCYWHGIRYIEKRLGPPAAFKDMMDTARSSQGAHPKLAKNFKRILHDVEKVGGAIGREKRRKTMPLTYKDGDSITMYMD</sequence>
<protein>
    <recommendedName>
        <fullName evidence="4">MULE transposase domain-containing protein</fullName>
    </recommendedName>
</protein>
<gene>
    <name evidence="2" type="ORF">D9757_003048</name>
</gene>
<evidence type="ECO:0000313" key="2">
    <source>
        <dbReference type="EMBL" id="KAF5391119.1"/>
    </source>
</evidence>
<evidence type="ECO:0008006" key="4">
    <source>
        <dbReference type="Google" id="ProtNLM"/>
    </source>
</evidence>
<comment type="caution">
    <text evidence="2">The sequence shown here is derived from an EMBL/GenBank/DDBJ whole genome shotgun (WGS) entry which is preliminary data.</text>
</comment>
<proteinExistence type="predicted"/>
<accession>A0A8H5MEQ0</accession>
<reference evidence="2 3" key="1">
    <citation type="journal article" date="2020" name="ISME J.">
        <title>Uncovering the hidden diversity of litter-decomposition mechanisms in mushroom-forming fungi.</title>
        <authorList>
            <person name="Floudas D."/>
            <person name="Bentzer J."/>
            <person name="Ahren D."/>
            <person name="Johansson T."/>
            <person name="Persson P."/>
            <person name="Tunlid A."/>
        </authorList>
    </citation>
    <scope>NUCLEOTIDE SEQUENCE [LARGE SCALE GENOMIC DNA]</scope>
    <source>
        <strain evidence="2 3">CBS 406.79</strain>
    </source>
</reference>
<feature type="region of interest" description="Disordered" evidence="1">
    <location>
        <begin position="46"/>
        <end position="71"/>
    </location>
</feature>
<evidence type="ECO:0000256" key="1">
    <source>
        <dbReference type="SAM" id="MobiDB-lite"/>
    </source>
</evidence>
<dbReference type="OrthoDB" id="2437251at2759"/>
<name>A0A8H5MEQ0_9AGAR</name>
<evidence type="ECO:0000313" key="3">
    <source>
        <dbReference type="Proteomes" id="UP000518752"/>
    </source>
</evidence>
<dbReference type="Proteomes" id="UP000518752">
    <property type="component" value="Unassembled WGS sequence"/>
</dbReference>
<dbReference type="AlphaFoldDB" id="A0A8H5MEQ0"/>
<dbReference type="EMBL" id="JAACJN010000011">
    <property type="protein sequence ID" value="KAF5391119.1"/>
    <property type="molecule type" value="Genomic_DNA"/>
</dbReference>
<organism evidence="2 3">
    <name type="scientific">Collybiopsis confluens</name>
    <dbReference type="NCBI Taxonomy" id="2823264"/>
    <lineage>
        <taxon>Eukaryota</taxon>
        <taxon>Fungi</taxon>
        <taxon>Dikarya</taxon>
        <taxon>Basidiomycota</taxon>
        <taxon>Agaricomycotina</taxon>
        <taxon>Agaricomycetes</taxon>
        <taxon>Agaricomycetidae</taxon>
        <taxon>Agaricales</taxon>
        <taxon>Marasmiineae</taxon>
        <taxon>Omphalotaceae</taxon>
        <taxon>Collybiopsis</taxon>
    </lineage>
</organism>